<evidence type="ECO:0000313" key="3">
    <source>
        <dbReference type="EMBL" id="MED6124710.1"/>
    </source>
</evidence>
<reference evidence="3 4" key="1">
    <citation type="journal article" date="2023" name="Plants (Basel)">
        <title>Bridging the Gap: Combining Genomics and Transcriptomics Approaches to Understand Stylosanthes scabra, an Orphan Legume from the Brazilian Caatinga.</title>
        <authorList>
            <person name="Ferreira-Neto J.R.C."/>
            <person name="da Silva M.D."/>
            <person name="Binneck E."/>
            <person name="de Melo N.F."/>
            <person name="da Silva R.H."/>
            <person name="de Melo A.L.T.M."/>
            <person name="Pandolfi V."/>
            <person name="Bustamante F.O."/>
            <person name="Brasileiro-Vidal A.C."/>
            <person name="Benko-Iseppon A.M."/>
        </authorList>
    </citation>
    <scope>NUCLEOTIDE SEQUENCE [LARGE SCALE GENOMIC DNA]</scope>
    <source>
        <tissue evidence="3">Leaves</tissue>
    </source>
</reference>
<evidence type="ECO:0000313" key="4">
    <source>
        <dbReference type="Proteomes" id="UP001341840"/>
    </source>
</evidence>
<name>A0ABU6RL65_9FABA</name>
<dbReference type="Proteomes" id="UP001341840">
    <property type="component" value="Unassembled WGS sequence"/>
</dbReference>
<comment type="caution">
    <text evidence="3">The sequence shown here is derived from an EMBL/GenBank/DDBJ whole genome shotgun (WGS) entry which is preliminary data.</text>
</comment>
<dbReference type="InterPro" id="IPR058594">
    <property type="entry name" value="PB1-like_dom_pln"/>
</dbReference>
<accession>A0ABU6RL65</accession>
<protein>
    <recommendedName>
        <fullName evidence="2">PB1-like domain-containing protein</fullName>
    </recommendedName>
</protein>
<feature type="domain" description="PB1-like" evidence="2">
    <location>
        <begin position="1"/>
        <end position="89"/>
    </location>
</feature>
<feature type="compositionally biased region" description="Polar residues" evidence="1">
    <location>
        <begin position="208"/>
        <end position="217"/>
    </location>
</feature>
<evidence type="ECO:0000259" key="2">
    <source>
        <dbReference type="Pfam" id="PF26130"/>
    </source>
</evidence>
<feature type="compositionally biased region" description="Low complexity" evidence="1">
    <location>
        <begin position="232"/>
        <end position="243"/>
    </location>
</feature>
<dbReference type="EMBL" id="JASCZI010030766">
    <property type="protein sequence ID" value="MED6124710.1"/>
    <property type="molecule type" value="Genomic_DNA"/>
</dbReference>
<feature type="non-terminal residue" evidence="3">
    <location>
        <position position="1"/>
    </location>
</feature>
<evidence type="ECO:0000256" key="1">
    <source>
        <dbReference type="SAM" id="MobiDB-lite"/>
    </source>
</evidence>
<gene>
    <name evidence="3" type="ORF">PIB30_061499</name>
</gene>
<feature type="compositionally biased region" description="Acidic residues" evidence="1">
    <location>
        <begin position="262"/>
        <end position="273"/>
    </location>
</feature>
<feature type="compositionally biased region" description="Polar residues" evidence="1">
    <location>
        <begin position="137"/>
        <end position="171"/>
    </location>
</feature>
<keyword evidence="4" id="KW-1185">Reference proteome</keyword>
<feature type="compositionally biased region" description="Low complexity" evidence="1">
    <location>
        <begin position="195"/>
        <end position="207"/>
    </location>
</feature>
<feature type="compositionally biased region" description="Low complexity" evidence="1">
    <location>
        <begin position="174"/>
        <end position="186"/>
    </location>
</feature>
<organism evidence="3 4">
    <name type="scientific">Stylosanthes scabra</name>
    <dbReference type="NCBI Taxonomy" id="79078"/>
    <lineage>
        <taxon>Eukaryota</taxon>
        <taxon>Viridiplantae</taxon>
        <taxon>Streptophyta</taxon>
        <taxon>Embryophyta</taxon>
        <taxon>Tracheophyta</taxon>
        <taxon>Spermatophyta</taxon>
        <taxon>Magnoliopsida</taxon>
        <taxon>eudicotyledons</taxon>
        <taxon>Gunneridae</taxon>
        <taxon>Pentapetalae</taxon>
        <taxon>rosids</taxon>
        <taxon>fabids</taxon>
        <taxon>Fabales</taxon>
        <taxon>Fabaceae</taxon>
        <taxon>Papilionoideae</taxon>
        <taxon>50 kb inversion clade</taxon>
        <taxon>dalbergioids sensu lato</taxon>
        <taxon>Dalbergieae</taxon>
        <taxon>Pterocarpus clade</taxon>
        <taxon>Stylosanthes</taxon>
    </lineage>
</organism>
<dbReference type="Pfam" id="PF26130">
    <property type="entry name" value="PB1-like"/>
    <property type="match status" value="1"/>
</dbReference>
<proteinExistence type="predicted"/>
<sequence>FVTKEDGEMVYEMGEINVEEKLDVDTLDVLAMRDHYQALGYDKIVECWWLVPGRPLRIGKRVLDTDDELLELCFYAERNGNKIHLYYGHAVSVPNLVEDCPKLIEITPTPTQVQAEAPTVIDLDIPPQEDIPMKLTPPTQAHANTTQNSNSKIANNDNTNPTKSNINYSRPRNSKPTNTKPSNTKTAKLTDKPTAKSTTKPTPNPNSIRPQTRSATKVSPRKVKKFVQTPISGDEGSSSSDSYDSVEDYLYMPMPDELSSKDEDEDENQNYSS</sequence>
<feature type="region of interest" description="Disordered" evidence="1">
    <location>
        <begin position="127"/>
        <end position="273"/>
    </location>
</feature>